<dbReference type="OrthoDB" id="5476657at2"/>
<dbReference type="PANTHER" id="PTHR40980:SF4">
    <property type="entry name" value="TONB-DEPENDENT RECEPTOR-LIKE BETA-BARREL DOMAIN-CONTAINING PROTEIN"/>
    <property type="match status" value="1"/>
</dbReference>
<keyword evidence="2 4" id="KW-0472">Membrane</keyword>
<dbReference type="Pfam" id="PF00593">
    <property type="entry name" value="TonB_dep_Rec_b-barrel"/>
    <property type="match status" value="1"/>
</dbReference>
<dbReference type="Pfam" id="PF07715">
    <property type="entry name" value="Plug"/>
    <property type="match status" value="1"/>
</dbReference>
<dbReference type="InterPro" id="IPR000531">
    <property type="entry name" value="Beta-barrel_TonB"/>
</dbReference>
<evidence type="ECO:0000313" key="10">
    <source>
        <dbReference type="Proteomes" id="UP000249842"/>
    </source>
</evidence>
<organism evidence="9 10">
    <name type="scientific">Phenylobacterium hankyongense</name>
    <dbReference type="NCBI Taxonomy" id="1813876"/>
    <lineage>
        <taxon>Bacteria</taxon>
        <taxon>Pseudomonadati</taxon>
        <taxon>Pseudomonadota</taxon>
        <taxon>Alphaproteobacteria</taxon>
        <taxon>Caulobacterales</taxon>
        <taxon>Caulobacteraceae</taxon>
        <taxon>Phenylobacterium</taxon>
    </lineage>
</organism>
<keyword evidence="9" id="KW-0675">Receptor</keyword>
<keyword evidence="10" id="KW-1185">Reference proteome</keyword>
<dbReference type="RefSeq" id="WP_111456725.1">
    <property type="nucleotide sequence ID" value="NZ_QFYP01000001.1"/>
</dbReference>
<dbReference type="InterPro" id="IPR037066">
    <property type="entry name" value="Plug_dom_sf"/>
</dbReference>
<dbReference type="EMBL" id="QFYP01000001">
    <property type="protein sequence ID" value="RAK59432.1"/>
    <property type="molecule type" value="Genomic_DNA"/>
</dbReference>
<evidence type="ECO:0000256" key="5">
    <source>
        <dbReference type="SAM" id="MobiDB-lite"/>
    </source>
</evidence>
<feature type="chain" id="PRO_5016330247" evidence="6">
    <location>
        <begin position="24"/>
        <end position="877"/>
    </location>
</feature>
<gene>
    <name evidence="9" type="ORF">DJ021_06230</name>
</gene>
<evidence type="ECO:0000313" key="9">
    <source>
        <dbReference type="EMBL" id="RAK59432.1"/>
    </source>
</evidence>
<sequence length="877" mass="94751">MQGRFRAALMGSGALFFAAGAQAQPLLADATAAAANEVSTVVVTAPREEAVARNRQFEAPNLVSVQAAETILKYPDFNAAEALGRMPGVSISTDTGEGRFVNIRGIDGNLTGATFGGVPMLNTNPGGTYFGGGGRAVEYDTIPTGAIDGLVVYKTTLPDHEAEGLGGSVDLTPRTAANVTRPFVEGTLGWGYEPMHDHTGPLNAEGAVGARFGFDGSHLIVEGQGEPAADRAGWMSNPTPFSFVLTGSRRDDRRGFDDMEEDFNDPTVDRSLADIQMRRYDYHRRRFGFGGEFDFKPNDDHNWYVRANVTGYKEAVQKNRLTYAGLGDTVDPANPSGFATTTNVSLASTDEAETHRNEVFVVGGQDRFGETVLDYRASYSRATYVMGQNYGAKFNGPTGLAFAYDNSANNGDKPAINVNTALVNDPAQYSRITKITNSTANDVDQEYAYAANLLFPAHLVNDSDRVKVGAEVRLRDKSATSSAFSYAISPLSLVNASSPAVTDFYGRYTNGPGINTIALRAAAAAGVMTGGVDLGSVFTAKEDIYAAYGQYQTTIGKWGVLAGVRVEQTDARYGAYSDDNPTQTLAFTTRSESYTNAFPTLQIRYEAAPNFLVRATYSTGIGRPGFLQNSATTSSNHDVTDPQISQGNPNLKPTTGNNFDLSLEYYMSGGGVVQVGVFDKEFDNYIVRQFQRRLYDGTDPTFAGMLVGYSTYANRSGAYARGVEAAYHQQFSWLPGLWNGLGLDANVTLVDSHIQEYDAATSSSGRAESGLLPGTSRVTANLAGFYEAHGLELRLASEYVSKELFSLGGSKATDTIQDNRVTLDFTSSYRLTPAWTVYFNAKNLTNAPLRFYIGSASYPIQREYYDQTFEAGVRARF</sequence>
<dbReference type="NCBIfam" id="TIGR01782">
    <property type="entry name" value="TonB-Xanth-Caul"/>
    <property type="match status" value="1"/>
</dbReference>
<comment type="similarity">
    <text evidence="4">Belongs to the TonB-dependent receptor family.</text>
</comment>
<dbReference type="Proteomes" id="UP000249842">
    <property type="component" value="Unassembled WGS sequence"/>
</dbReference>
<keyword evidence="4" id="KW-0798">TonB box</keyword>
<evidence type="ECO:0000256" key="1">
    <source>
        <dbReference type="ARBA" id="ARBA00004442"/>
    </source>
</evidence>
<evidence type="ECO:0000256" key="6">
    <source>
        <dbReference type="SAM" id="SignalP"/>
    </source>
</evidence>
<comment type="subcellular location">
    <subcellularLocation>
        <location evidence="1 4">Cell outer membrane</location>
    </subcellularLocation>
</comment>
<keyword evidence="3" id="KW-0998">Cell outer membrane</keyword>
<dbReference type="InterPro" id="IPR010104">
    <property type="entry name" value="TonB_rcpt_bac"/>
</dbReference>
<dbReference type="PANTHER" id="PTHR40980">
    <property type="entry name" value="PLUG DOMAIN-CONTAINING PROTEIN"/>
    <property type="match status" value="1"/>
</dbReference>
<dbReference type="InterPro" id="IPR036942">
    <property type="entry name" value="Beta-barrel_TonB_sf"/>
</dbReference>
<feature type="domain" description="TonB-dependent receptor plug" evidence="8">
    <location>
        <begin position="57"/>
        <end position="155"/>
    </location>
</feature>
<proteinExistence type="inferred from homology"/>
<feature type="domain" description="TonB-dependent receptor-like beta-barrel" evidence="7">
    <location>
        <begin position="401"/>
        <end position="844"/>
    </location>
</feature>
<dbReference type="Gene3D" id="2.40.170.20">
    <property type="entry name" value="TonB-dependent receptor, beta-barrel domain"/>
    <property type="match status" value="1"/>
</dbReference>
<feature type="region of interest" description="Disordered" evidence="5">
    <location>
        <begin position="631"/>
        <end position="653"/>
    </location>
</feature>
<evidence type="ECO:0000256" key="4">
    <source>
        <dbReference type="RuleBase" id="RU003357"/>
    </source>
</evidence>
<accession>A0A328AWC8</accession>
<protein>
    <submittedName>
        <fullName evidence="9">TonB-dependent receptor</fullName>
    </submittedName>
</protein>
<dbReference type="InterPro" id="IPR012910">
    <property type="entry name" value="Plug_dom"/>
</dbReference>
<keyword evidence="6" id="KW-0732">Signal</keyword>
<name>A0A328AWC8_9CAUL</name>
<dbReference type="GO" id="GO:0009279">
    <property type="term" value="C:cell outer membrane"/>
    <property type="evidence" value="ECO:0007669"/>
    <property type="project" value="UniProtKB-SubCell"/>
</dbReference>
<evidence type="ECO:0000256" key="3">
    <source>
        <dbReference type="ARBA" id="ARBA00023237"/>
    </source>
</evidence>
<dbReference type="SUPFAM" id="SSF56935">
    <property type="entry name" value="Porins"/>
    <property type="match status" value="1"/>
</dbReference>
<reference evidence="10" key="1">
    <citation type="submission" date="2018-05" db="EMBL/GenBank/DDBJ databases">
        <authorList>
            <person name="Li X."/>
        </authorList>
    </citation>
    <scope>NUCLEOTIDE SEQUENCE [LARGE SCALE GENOMIC DNA]</scope>
    <source>
        <strain evidence="10">HKS-05</strain>
    </source>
</reference>
<comment type="caution">
    <text evidence="9">The sequence shown here is derived from an EMBL/GenBank/DDBJ whole genome shotgun (WGS) entry which is preliminary data.</text>
</comment>
<feature type="signal peptide" evidence="6">
    <location>
        <begin position="1"/>
        <end position="23"/>
    </location>
</feature>
<evidence type="ECO:0000259" key="8">
    <source>
        <dbReference type="Pfam" id="PF07715"/>
    </source>
</evidence>
<evidence type="ECO:0000259" key="7">
    <source>
        <dbReference type="Pfam" id="PF00593"/>
    </source>
</evidence>
<evidence type="ECO:0000256" key="2">
    <source>
        <dbReference type="ARBA" id="ARBA00023136"/>
    </source>
</evidence>
<dbReference type="AlphaFoldDB" id="A0A328AWC8"/>
<dbReference type="Gene3D" id="2.170.130.10">
    <property type="entry name" value="TonB-dependent receptor, plug domain"/>
    <property type="match status" value="1"/>
</dbReference>